<comment type="catalytic activity">
    <reaction evidence="7">
        <text>[glutamine synthetase]-O(4)-(5'-adenylyl)-L-tyrosine + phosphate = [glutamine synthetase]-L-tyrosine + ADP</text>
        <dbReference type="Rhea" id="RHEA:43716"/>
        <dbReference type="Rhea" id="RHEA-COMP:10660"/>
        <dbReference type="Rhea" id="RHEA-COMP:10661"/>
        <dbReference type="ChEBI" id="CHEBI:43474"/>
        <dbReference type="ChEBI" id="CHEBI:46858"/>
        <dbReference type="ChEBI" id="CHEBI:83624"/>
        <dbReference type="ChEBI" id="CHEBI:456216"/>
        <dbReference type="EC" id="2.7.7.89"/>
    </reaction>
</comment>
<evidence type="ECO:0000256" key="3">
    <source>
        <dbReference type="ARBA" id="ARBA00022741"/>
    </source>
</evidence>
<dbReference type="InterPro" id="IPR013546">
    <property type="entry name" value="PII_UdlTrfase/GS_AdlTrfase"/>
</dbReference>
<dbReference type="Gene3D" id="3.30.460.10">
    <property type="entry name" value="Beta Polymerase, domain 2"/>
    <property type="match status" value="2"/>
</dbReference>
<proteinExistence type="inferred from homology"/>
<evidence type="ECO:0000313" key="10">
    <source>
        <dbReference type="EMBL" id="SFM59555.1"/>
    </source>
</evidence>
<dbReference type="GO" id="GO:0005524">
    <property type="term" value="F:ATP binding"/>
    <property type="evidence" value="ECO:0007669"/>
    <property type="project" value="UniProtKB-UniRule"/>
</dbReference>
<sequence>MTLPSPQQLPLEGVPEAAREGLRHLAADFLGACGERGLEPGPWPEGLGQVWYHSDFVARTAVRRPGLFLELLHSGDLDRADAAGEGLRARIRHALETVTDEAGLMRALRRMRHREMCRIAWRDLLGSAPLEETLADLTHLAEGLIDAALDWLHADLVRRHGEPRDAEGTPQRLVVLGMGKLGGGELNFSSDIDLIFAYPRPGETDGPRPLENQQFFIRLGQRLIKVLHEQTADGFVFRVDMRLRPFGDAGPLVMSFDALEDYYESHGREWERYALIKARAVAGDRDSADHLHALLRPFVYRRYLDYGAFASLREMKALINREAARKGKEADIKLGAGGIREVEFVGQAFQLIRAGRDPSLQLRGIVPVLRRLAEQDLIPAYAVEQLLEAYAFLRRTENHLQMVADQQTHCLPSDAAARLRLARSMGFDDWTAFHQTLERHMQRVHEQFEQVFAAPQRVDEEDEASPQTETHRELAALWGGGLGRERALGVLQELGLEEPARALEHLEQLRESSTCRALTATGRSRLDRLMPLLLGLLSGLQAPDVTLDRLLRLVQTIARRSVYLSLLVENPLALSQLARLCQASPWIAEHLTRHPLLLDELLDPRSLYDPPDRAGLMTAMEEELVQVPLDDLEQVMDRLRLFKQVQVLKVAAADIMDVLPVMKVSDHLTWIAEVILEKVVALVTQQMESRYGRPRCVVDGETHTPGFAVVGYGKLGGLELGYGSDLDLVFLHDSRGEQACTDGERSLDNSEFFARLGQRVLHFLGAFTGAGRLYEVDTRLRPSGAAGLLVVSLDAFEDYQLHSAWTWEHQALVRARPVAGDRRIAEAFQAMRARVLSRQRDAEELRRQVREMREKMWKEHASRDPGRFDLKKDPGGIADIEFMVQYLVLAHADRQPGLTTYPDNVRILETLMETGLIPREDALFLMDTYRAFRDRIHELTLQDQPARVGADDWRQERDRVRQIWKTLMH</sequence>
<dbReference type="GO" id="GO:0047388">
    <property type="term" value="F:[glutamine synthetase]-adenylyl-L-tyrosine phosphorylase activity"/>
    <property type="evidence" value="ECO:0007669"/>
    <property type="project" value="UniProtKB-EC"/>
</dbReference>
<reference evidence="10 11" key="1">
    <citation type="submission" date="2016-10" db="EMBL/GenBank/DDBJ databases">
        <authorList>
            <person name="de Groot N.N."/>
        </authorList>
    </citation>
    <scope>NUCLEOTIDE SEQUENCE [LARGE SCALE GENOMIC DNA]</scope>
    <source>
        <strain evidence="10 11">DSM 4180</strain>
    </source>
</reference>
<evidence type="ECO:0000259" key="9">
    <source>
        <dbReference type="Pfam" id="PF08335"/>
    </source>
</evidence>
<keyword evidence="2 7" id="KW-0548">Nucleotidyltransferase</keyword>
<dbReference type="RefSeq" id="WP_090486306.1">
    <property type="nucleotide sequence ID" value="NZ_FOUO01000013.1"/>
</dbReference>
<feature type="domain" description="Glutamate-ammonia ligase adenylyltransferase repeated" evidence="8">
    <location>
        <begin position="47"/>
        <end position="288"/>
    </location>
</feature>
<dbReference type="EC" id="2.7.7.89" evidence="7"/>
<dbReference type="CDD" id="cd05401">
    <property type="entry name" value="NT_GlnE_GlnD_like"/>
    <property type="match status" value="2"/>
</dbReference>
<comment type="function">
    <text evidence="7">Involved in the regulation of glutamine synthetase GlnA, a key enzyme in the process to assimilate ammonia. When cellular nitrogen levels are high, the C-terminal adenylyl transferase (AT) inactivates GlnA by covalent transfer of an adenylyl group from ATP to specific tyrosine residue of GlnA, thus reducing its activity. Conversely, when nitrogen levels are low, the N-terminal adenylyl removase (AR) activates GlnA by removing the adenylyl group by phosphorolysis, increasing its activity. The regulatory region of GlnE binds the signal transduction protein PII (GlnB) which indicates the nitrogen status of the cell.</text>
</comment>
<dbReference type="GO" id="GO:0005829">
    <property type="term" value="C:cytosol"/>
    <property type="evidence" value="ECO:0007669"/>
    <property type="project" value="TreeGrafter"/>
</dbReference>
<dbReference type="InterPro" id="IPR005190">
    <property type="entry name" value="GlnE_rpt_dom"/>
</dbReference>
<dbReference type="GO" id="GO:0000287">
    <property type="term" value="F:magnesium ion binding"/>
    <property type="evidence" value="ECO:0007669"/>
    <property type="project" value="UniProtKB-UniRule"/>
</dbReference>
<dbReference type="Gene3D" id="1.20.120.1510">
    <property type="match status" value="1"/>
</dbReference>
<dbReference type="InterPro" id="IPR023057">
    <property type="entry name" value="GlnE"/>
</dbReference>
<evidence type="ECO:0000256" key="2">
    <source>
        <dbReference type="ARBA" id="ARBA00022695"/>
    </source>
</evidence>
<dbReference type="Gene3D" id="1.20.120.330">
    <property type="entry name" value="Nucleotidyltransferases domain 2"/>
    <property type="match status" value="2"/>
</dbReference>
<evidence type="ECO:0000256" key="5">
    <source>
        <dbReference type="ARBA" id="ARBA00022842"/>
    </source>
</evidence>
<protein>
    <recommendedName>
        <fullName evidence="7">Bifunctional glutamine synthetase adenylyltransferase/adenylyl-removing enzyme</fullName>
    </recommendedName>
    <alternativeName>
        <fullName evidence="7">ATP:glutamine synthetase adenylyltransferase</fullName>
    </alternativeName>
    <alternativeName>
        <fullName evidence="7">ATase</fullName>
    </alternativeName>
    <domain>
        <recommendedName>
            <fullName evidence="7">Glutamine synthetase adenylyl-L-tyrosine phosphorylase</fullName>
            <ecNumber evidence="7">2.7.7.89</ecNumber>
        </recommendedName>
        <alternativeName>
            <fullName evidence="7">Adenylyl removase</fullName>
            <shortName evidence="7">AR</shortName>
            <shortName evidence="7">AT-N</shortName>
        </alternativeName>
    </domain>
    <domain>
        <recommendedName>
            <fullName evidence="7">Glutamine synthetase adenylyl transferase</fullName>
            <ecNumber evidence="7">2.7.7.42</ecNumber>
        </recommendedName>
        <alternativeName>
            <fullName evidence="7">Adenylyl transferase</fullName>
            <shortName evidence="7">AT</shortName>
            <shortName evidence="7">AT-C</shortName>
        </alternativeName>
    </domain>
</protein>
<dbReference type="GO" id="GO:0000820">
    <property type="term" value="P:regulation of glutamine family amino acid metabolic process"/>
    <property type="evidence" value="ECO:0007669"/>
    <property type="project" value="UniProtKB-UniRule"/>
</dbReference>
<dbReference type="FunFam" id="1.20.120.330:FF:000005">
    <property type="entry name" value="Bifunctional glutamine synthetase adenylyltransferase/adenylyl-removing enzyme"/>
    <property type="match status" value="1"/>
</dbReference>
<evidence type="ECO:0000313" key="11">
    <source>
        <dbReference type="Proteomes" id="UP000199556"/>
    </source>
</evidence>
<feature type="domain" description="Glutamate-ammonia ligase adenylyltransferase repeated" evidence="8">
    <location>
        <begin position="575"/>
        <end position="830"/>
    </location>
</feature>
<dbReference type="STRING" id="195064.SAMN05421721_11314"/>
<feature type="domain" description="PII-uridylyltransferase/Glutamine-synthetase adenylyltransferase" evidence="9">
    <location>
        <begin position="313"/>
        <end position="452"/>
    </location>
</feature>
<evidence type="ECO:0000259" key="8">
    <source>
        <dbReference type="Pfam" id="PF03710"/>
    </source>
</evidence>
<organism evidence="10 11">
    <name type="scientific">Ectothiorhodospira mobilis</name>
    <dbReference type="NCBI Taxonomy" id="195064"/>
    <lineage>
        <taxon>Bacteria</taxon>
        <taxon>Pseudomonadati</taxon>
        <taxon>Pseudomonadota</taxon>
        <taxon>Gammaproteobacteria</taxon>
        <taxon>Chromatiales</taxon>
        <taxon>Ectothiorhodospiraceae</taxon>
        <taxon>Ectothiorhodospira</taxon>
    </lineage>
</organism>
<dbReference type="GO" id="GO:0008882">
    <property type="term" value="F:[glutamate-ammonia-ligase] adenylyltransferase activity"/>
    <property type="evidence" value="ECO:0007669"/>
    <property type="project" value="UniProtKB-UniRule"/>
</dbReference>
<feature type="region of interest" description="Adenylyl transferase" evidence="7">
    <location>
        <begin position="475"/>
        <end position="969"/>
    </location>
</feature>
<evidence type="ECO:0000256" key="4">
    <source>
        <dbReference type="ARBA" id="ARBA00022840"/>
    </source>
</evidence>
<dbReference type="OrthoDB" id="9759366at2"/>
<keyword evidence="11" id="KW-1185">Reference proteome</keyword>
<evidence type="ECO:0000256" key="6">
    <source>
        <dbReference type="ARBA" id="ARBA00023268"/>
    </source>
</evidence>
<keyword evidence="3 7" id="KW-0547">Nucleotide-binding</keyword>
<feature type="region of interest" description="Adenylyl removase" evidence="7">
    <location>
        <begin position="1"/>
        <end position="460"/>
    </location>
</feature>
<keyword evidence="1 7" id="KW-0808">Transferase</keyword>
<dbReference type="EC" id="2.7.7.42" evidence="7"/>
<comment type="catalytic activity">
    <reaction evidence="7">
        <text>[glutamine synthetase]-L-tyrosine + ATP = [glutamine synthetase]-O(4)-(5'-adenylyl)-L-tyrosine + diphosphate</text>
        <dbReference type="Rhea" id="RHEA:18589"/>
        <dbReference type="Rhea" id="RHEA-COMP:10660"/>
        <dbReference type="Rhea" id="RHEA-COMP:10661"/>
        <dbReference type="ChEBI" id="CHEBI:30616"/>
        <dbReference type="ChEBI" id="CHEBI:33019"/>
        <dbReference type="ChEBI" id="CHEBI:46858"/>
        <dbReference type="ChEBI" id="CHEBI:83624"/>
        <dbReference type="EC" id="2.7.7.42"/>
    </reaction>
</comment>
<feature type="domain" description="PII-uridylyltransferase/Glutamine-synthetase adenylyltransferase" evidence="9">
    <location>
        <begin position="845"/>
        <end position="942"/>
    </location>
</feature>
<keyword evidence="4 7" id="KW-0067">ATP-binding</keyword>
<dbReference type="InterPro" id="IPR043519">
    <property type="entry name" value="NT_sf"/>
</dbReference>
<dbReference type="SUPFAM" id="SSF81301">
    <property type="entry name" value="Nucleotidyltransferase"/>
    <property type="match status" value="2"/>
</dbReference>
<dbReference type="FunFam" id="3.30.460.10:FF:000009">
    <property type="entry name" value="Bifunctional glutamine synthetase adenylyltransferase/adenylyl-removing enzyme"/>
    <property type="match status" value="2"/>
</dbReference>
<accession>A0A1I4S512</accession>
<name>A0A1I4S512_ECTMO</name>
<dbReference type="Pfam" id="PF08335">
    <property type="entry name" value="GlnD_UR_UTase"/>
    <property type="match status" value="2"/>
</dbReference>
<comment type="cofactor">
    <cofactor evidence="7">
        <name>Mg(2+)</name>
        <dbReference type="ChEBI" id="CHEBI:18420"/>
    </cofactor>
</comment>
<dbReference type="PANTHER" id="PTHR30621">
    <property type="entry name" value="GLUTAMINE SYNTHETASE ADENYLYLTRANSFERASE"/>
    <property type="match status" value="1"/>
</dbReference>
<dbReference type="Pfam" id="PF03710">
    <property type="entry name" value="GlnE"/>
    <property type="match status" value="2"/>
</dbReference>
<keyword evidence="6 7" id="KW-0511">Multifunctional enzyme</keyword>
<dbReference type="HAMAP" id="MF_00802">
    <property type="entry name" value="GlnE"/>
    <property type="match status" value="1"/>
</dbReference>
<keyword evidence="10" id="KW-0436">Ligase</keyword>
<dbReference type="SUPFAM" id="SSF81593">
    <property type="entry name" value="Nucleotidyltransferase substrate binding subunit/domain"/>
    <property type="match status" value="2"/>
</dbReference>
<keyword evidence="5 7" id="KW-0460">Magnesium</keyword>
<dbReference type="GO" id="GO:0016874">
    <property type="term" value="F:ligase activity"/>
    <property type="evidence" value="ECO:0007669"/>
    <property type="project" value="UniProtKB-KW"/>
</dbReference>
<evidence type="ECO:0000256" key="7">
    <source>
        <dbReference type="HAMAP-Rule" id="MF_00802"/>
    </source>
</evidence>
<comment type="similarity">
    <text evidence="7">Belongs to the GlnE family.</text>
</comment>
<dbReference type="PANTHER" id="PTHR30621:SF0">
    <property type="entry name" value="BIFUNCTIONAL GLUTAMINE SYNTHETASE ADENYLYLTRANSFERASE_ADENYLYL-REMOVING ENZYME"/>
    <property type="match status" value="1"/>
</dbReference>
<dbReference type="EMBL" id="FOUO01000013">
    <property type="protein sequence ID" value="SFM59555.1"/>
    <property type="molecule type" value="Genomic_DNA"/>
</dbReference>
<dbReference type="Proteomes" id="UP000199556">
    <property type="component" value="Unassembled WGS sequence"/>
</dbReference>
<dbReference type="AlphaFoldDB" id="A0A1I4S512"/>
<evidence type="ECO:0000256" key="1">
    <source>
        <dbReference type="ARBA" id="ARBA00022679"/>
    </source>
</evidence>
<dbReference type="NCBIfam" id="NF008292">
    <property type="entry name" value="PRK11072.1"/>
    <property type="match status" value="1"/>
</dbReference>
<gene>
    <name evidence="7" type="primary">glnE</name>
    <name evidence="10" type="ORF">SAMN05421721_11314</name>
</gene>